<dbReference type="NCBIfam" id="TIGR00614">
    <property type="entry name" value="recQ_fam"/>
    <property type="match status" value="1"/>
</dbReference>
<dbReference type="GO" id="GO:0016787">
    <property type="term" value="F:hydrolase activity"/>
    <property type="evidence" value="ECO:0007669"/>
    <property type="project" value="UniProtKB-KW"/>
</dbReference>
<dbReference type="Gene3D" id="1.10.150.80">
    <property type="entry name" value="HRDC domain"/>
    <property type="match status" value="1"/>
</dbReference>
<dbReference type="InterPro" id="IPR014001">
    <property type="entry name" value="Helicase_ATP-bd"/>
</dbReference>
<reference evidence="11" key="1">
    <citation type="submission" date="2021-02" db="EMBL/GenBank/DDBJ databases">
        <authorList>
            <person name="Dougan E. K."/>
            <person name="Rhodes N."/>
            <person name="Thang M."/>
            <person name="Chan C."/>
        </authorList>
    </citation>
    <scope>NUCLEOTIDE SEQUENCE</scope>
</reference>
<keyword evidence="4 8" id="KW-0347">Helicase</keyword>
<evidence type="ECO:0000259" key="10">
    <source>
        <dbReference type="PROSITE" id="PS51194"/>
    </source>
</evidence>
<comment type="subcellular location">
    <subcellularLocation>
        <location evidence="8">Nucleus</location>
    </subcellularLocation>
</comment>
<dbReference type="Pfam" id="PF00271">
    <property type="entry name" value="Helicase_C"/>
    <property type="match status" value="1"/>
</dbReference>
<dbReference type="InterPro" id="IPR027417">
    <property type="entry name" value="P-loop_NTPase"/>
</dbReference>
<evidence type="ECO:0000259" key="9">
    <source>
        <dbReference type="PROSITE" id="PS51192"/>
    </source>
</evidence>
<dbReference type="GO" id="GO:0005634">
    <property type="term" value="C:nucleus"/>
    <property type="evidence" value="ECO:0007669"/>
    <property type="project" value="UniProtKB-SubCell"/>
</dbReference>
<dbReference type="InterPro" id="IPR010997">
    <property type="entry name" value="HRDC-like_sf"/>
</dbReference>
<dbReference type="SUPFAM" id="SSF46785">
    <property type="entry name" value="Winged helix' DNA-binding domain"/>
    <property type="match status" value="1"/>
</dbReference>
<dbReference type="InterPro" id="IPR004589">
    <property type="entry name" value="DNA_helicase_ATP-dep_RecQ"/>
</dbReference>
<keyword evidence="3 8" id="KW-0378">Hydrolase</keyword>
<comment type="catalytic activity">
    <reaction evidence="8">
        <text>ATP + H2O = ADP + phosphate + H(+)</text>
        <dbReference type="Rhea" id="RHEA:13065"/>
        <dbReference type="ChEBI" id="CHEBI:15377"/>
        <dbReference type="ChEBI" id="CHEBI:15378"/>
        <dbReference type="ChEBI" id="CHEBI:30616"/>
        <dbReference type="ChEBI" id="CHEBI:43474"/>
        <dbReference type="ChEBI" id="CHEBI:456216"/>
    </reaction>
</comment>
<dbReference type="InterPro" id="IPR002121">
    <property type="entry name" value="HRDC_dom"/>
</dbReference>
<dbReference type="Pfam" id="PF00570">
    <property type="entry name" value="HRDC"/>
    <property type="match status" value="1"/>
</dbReference>
<dbReference type="EMBL" id="CAJNNW010037246">
    <property type="protein sequence ID" value="CAE8740349.1"/>
    <property type="molecule type" value="Genomic_DNA"/>
</dbReference>
<name>A0A813LQ88_POLGL</name>
<dbReference type="InterPro" id="IPR001650">
    <property type="entry name" value="Helicase_C-like"/>
</dbReference>
<dbReference type="GO" id="GO:0043138">
    <property type="term" value="F:3'-5' DNA helicase activity"/>
    <property type="evidence" value="ECO:0007669"/>
    <property type="project" value="UniProtKB-EC"/>
</dbReference>
<dbReference type="InterPro" id="IPR032284">
    <property type="entry name" value="RecQ_Zn-bd"/>
</dbReference>
<comment type="catalytic activity">
    <reaction evidence="7 8">
        <text>Couples ATP hydrolysis with the unwinding of duplex DNA by translocating in the 3'-5' direction.</text>
        <dbReference type="EC" id="5.6.2.4"/>
    </reaction>
</comment>
<evidence type="ECO:0000256" key="4">
    <source>
        <dbReference type="ARBA" id="ARBA00022806"/>
    </source>
</evidence>
<dbReference type="Proteomes" id="UP000626109">
    <property type="component" value="Unassembled WGS sequence"/>
</dbReference>
<dbReference type="AlphaFoldDB" id="A0A813LQ88"/>
<dbReference type="SUPFAM" id="SSF52540">
    <property type="entry name" value="P-loop containing nucleoside triphosphate hydrolases"/>
    <property type="match status" value="1"/>
</dbReference>
<gene>
    <name evidence="11" type="ORF">PGLA2088_LOCUS50001</name>
</gene>
<accession>A0A813LQ88</accession>
<dbReference type="GO" id="GO:0005524">
    <property type="term" value="F:ATP binding"/>
    <property type="evidence" value="ECO:0007669"/>
    <property type="project" value="UniProtKB-KW"/>
</dbReference>
<keyword evidence="6" id="KW-0413">Isomerase</keyword>
<evidence type="ECO:0000313" key="11">
    <source>
        <dbReference type="EMBL" id="CAE8740349.1"/>
    </source>
</evidence>
<dbReference type="Gene3D" id="3.40.50.300">
    <property type="entry name" value="P-loop containing nucleotide triphosphate hydrolases"/>
    <property type="match status" value="2"/>
</dbReference>
<protein>
    <recommendedName>
        <fullName evidence="8">ATP-dependent DNA helicase</fullName>
        <ecNumber evidence="8">5.6.2.4</ecNumber>
    </recommendedName>
</protein>
<dbReference type="PROSITE" id="PS51194">
    <property type="entry name" value="HELICASE_CTER"/>
    <property type="match status" value="1"/>
</dbReference>
<dbReference type="PANTHER" id="PTHR13710">
    <property type="entry name" value="DNA HELICASE RECQ FAMILY MEMBER"/>
    <property type="match status" value="1"/>
</dbReference>
<dbReference type="InterPro" id="IPR018982">
    <property type="entry name" value="RQC_domain"/>
</dbReference>
<dbReference type="GO" id="GO:0009378">
    <property type="term" value="F:four-way junction helicase activity"/>
    <property type="evidence" value="ECO:0007669"/>
    <property type="project" value="TreeGrafter"/>
</dbReference>
<comment type="similarity">
    <text evidence="2 8">Belongs to the helicase family. RecQ subfamily.</text>
</comment>
<keyword evidence="8" id="KW-0539">Nucleus</keyword>
<comment type="cofactor">
    <cofactor evidence="1">
        <name>Zn(2+)</name>
        <dbReference type="ChEBI" id="CHEBI:29105"/>
    </cofactor>
</comment>
<evidence type="ECO:0000256" key="5">
    <source>
        <dbReference type="ARBA" id="ARBA00023125"/>
    </source>
</evidence>
<dbReference type="GO" id="GO:0005737">
    <property type="term" value="C:cytoplasm"/>
    <property type="evidence" value="ECO:0007669"/>
    <property type="project" value="TreeGrafter"/>
</dbReference>
<dbReference type="GO" id="GO:0003677">
    <property type="term" value="F:DNA binding"/>
    <property type="evidence" value="ECO:0007669"/>
    <property type="project" value="UniProtKB-KW"/>
</dbReference>
<dbReference type="InterPro" id="IPR036390">
    <property type="entry name" value="WH_DNA-bd_sf"/>
</dbReference>
<feature type="domain" description="Helicase C-terminal" evidence="10">
    <location>
        <begin position="124"/>
        <end position="270"/>
    </location>
</feature>
<dbReference type="Pfam" id="PF16124">
    <property type="entry name" value="RecQ_Zn_bind"/>
    <property type="match status" value="1"/>
</dbReference>
<dbReference type="GO" id="GO:0005694">
    <property type="term" value="C:chromosome"/>
    <property type="evidence" value="ECO:0007669"/>
    <property type="project" value="TreeGrafter"/>
</dbReference>
<dbReference type="SUPFAM" id="SSF47819">
    <property type="entry name" value="HRDC-like"/>
    <property type="match status" value="1"/>
</dbReference>
<evidence type="ECO:0000256" key="1">
    <source>
        <dbReference type="ARBA" id="ARBA00001947"/>
    </source>
</evidence>
<evidence type="ECO:0000256" key="8">
    <source>
        <dbReference type="RuleBase" id="RU364117"/>
    </source>
</evidence>
<evidence type="ECO:0000256" key="2">
    <source>
        <dbReference type="ARBA" id="ARBA00005446"/>
    </source>
</evidence>
<dbReference type="Gene3D" id="1.10.10.10">
    <property type="entry name" value="Winged helix-like DNA-binding domain superfamily/Winged helix DNA-binding domain"/>
    <property type="match status" value="1"/>
</dbReference>
<sequence>MCPEYALGHLQELAAMRQAVCLLAVDEAHCISHWGQDFRPQYRELGRLREALGWVPTMCVTATCTEEVRADIMRCLHLRPGLVQVVGPMNRPNLRYAVRERSTMEADLGELFASAAAAKRRALPVDNTAVGTTSSAIVYTATKARSEEVASWLFERGVLAAAYHAGLSMAVRYEAHRAFLMDELQVVVATVAFGMGIDKPSIRRVVHYGGVRSLEHYVQQSGRAGRDGDDAECVVFSRAGDVQEARNLILHDFSKSAGLQEHCQRMLELHSELIDFLAEKAQCRRIRLLRHFGELPTEWPDDSSEAPPRGHCVKVRDQPPSCGFCDNCLLRGVTPKTSDGTSSGDFTWERQILLRCVDACGGFTGAAMPCAVAAGHADAKQKRLERHPAFGSGSHRALSWWKAFLPHLRQAGWLQERASKLMSGRAYVAVLLSETGRQLLVAGAGASRQFLLEPVPKNLEVAQVVIRSSGQQAPVAPVADTHYAEQELYRRLSHVRQQWMRRHGVIGESIVSNAVLKRLAEVRPPTVEAALQVVEGLPSCLGTDLAELFEALVAELRSLCQQRGLSLGAQASLAVPLRGPGVQVGSKRPWSAMGAPDDHPEARRALPPAVHRGPCSVWTAPRGLAAATPPPQPSPWLTIRSPRAASETPTADLQRFAFVERRDADRFLDTSITVISV</sequence>
<dbReference type="PROSITE" id="PS51192">
    <property type="entry name" value="HELICASE_ATP_BIND_1"/>
    <property type="match status" value="1"/>
</dbReference>
<comment type="caution">
    <text evidence="11">The sequence shown here is derived from an EMBL/GenBank/DDBJ whole genome shotgun (WGS) entry which is preliminary data.</text>
</comment>
<dbReference type="EC" id="5.6.2.4" evidence="8"/>
<dbReference type="GO" id="GO:0006260">
    <property type="term" value="P:DNA replication"/>
    <property type="evidence" value="ECO:0007669"/>
    <property type="project" value="InterPro"/>
</dbReference>
<evidence type="ECO:0000256" key="3">
    <source>
        <dbReference type="ARBA" id="ARBA00022801"/>
    </source>
</evidence>
<keyword evidence="8" id="KW-0067">ATP-binding</keyword>
<keyword evidence="5" id="KW-0238">DNA-binding</keyword>
<proteinExistence type="inferred from homology"/>
<dbReference type="InterPro" id="IPR036388">
    <property type="entry name" value="WH-like_DNA-bd_sf"/>
</dbReference>
<dbReference type="SMART" id="SM00956">
    <property type="entry name" value="RQC"/>
    <property type="match status" value="1"/>
</dbReference>
<evidence type="ECO:0000256" key="7">
    <source>
        <dbReference type="ARBA" id="ARBA00034617"/>
    </source>
</evidence>
<organism evidence="11 12">
    <name type="scientific">Polarella glacialis</name>
    <name type="common">Dinoflagellate</name>
    <dbReference type="NCBI Taxonomy" id="89957"/>
    <lineage>
        <taxon>Eukaryota</taxon>
        <taxon>Sar</taxon>
        <taxon>Alveolata</taxon>
        <taxon>Dinophyceae</taxon>
        <taxon>Suessiales</taxon>
        <taxon>Suessiaceae</taxon>
        <taxon>Polarella</taxon>
    </lineage>
</organism>
<dbReference type="SMART" id="SM00490">
    <property type="entry name" value="HELICc"/>
    <property type="match status" value="1"/>
</dbReference>
<evidence type="ECO:0000313" key="12">
    <source>
        <dbReference type="Proteomes" id="UP000626109"/>
    </source>
</evidence>
<dbReference type="Pfam" id="PF09382">
    <property type="entry name" value="RQC"/>
    <property type="match status" value="1"/>
</dbReference>
<feature type="domain" description="Helicase ATP-binding" evidence="9">
    <location>
        <begin position="1"/>
        <end position="82"/>
    </location>
</feature>
<evidence type="ECO:0000256" key="6">
    <source>
        <dbReference type="ARBA" id="ARBA00023235"/>
    </source>
</evidence>
<keyword evidence="8" id="KW-0547">Nucleotide-binding</keyword>
<dbReference type="GO" id="GO:0000724">
    <property type="term" value="P:double-strand break repair via homologous recombination"/>
    <property type="evidence" value="ECO:0007669"/>
    <property type="project" value="TreeGrafter"/>
</dbReference>
<dbReference type="InterPro" id="IPR044876">
    <property type="entry name" value="HRDC_dom_sf"/>
</dbReference>
<dbReference type="PANTHER" id="PTHR13710:SF120">
    <property type="entry name" value="BIFUNCTIONAL 3'-5' EXONUCLEASE_ATP-DEPENDENT HELICASE WRN"/>
    <property type="match status" value="1"/>
</dbReference>